<accession>A0ABR2TXW0</accession>
<evidence type="ECO:0000313" key="2">
    <source>
        <dbReference type="Proteomes" id="UP001396334"/>
    </source>
</evidence>
<evidence type="ECO:0008006" key="3">
    <source>
        <dbReference type="Google" id="ProtNLM"/>
    </source>
</evidence>
<gene>
    <name evidence="1" type="ORF">V6N11_017395</name>
</gene>
<organism evidence="1 2">
    <name type="scientific">Hibiscus sabdariffa</name>
    <name type="common">roselle</name>
    <dbReference type="NCBI Taxonomy" id="183260"/>
    <lineage>
        <taxon>Eukaryota</taxon>
        <taxon>Viridiplantae</taxon>
        <taxon>Streptophyta</taxon>
        <taxon>Embryophyta</taxon>
        <taxon>Tracheophyta</taxon>
        <taxon>Spermatophyta</taxon>
        <taxon>Magnoliopsida</taxon>
        <taxon>eudicotyledons</taxon>
        <taxon>Gunneridae</taxon>
        <taxon>Pentapetalae</taxon>
        <taxon>rosids</taxon>
        <taxon>malvids</taxon>
        <taxon>Malvales</taxon>
        <taxon>Malvaceae</taxon>
        <taxon>Malvoideae</taxon>
        <taxon>Hibiscus</taxon>
    </lineage>
</organism>
<protein>
    <recommendedName>
        <fullName evidence="3">RNase H type-1 domain-containing protein</fullName>
    </recommendedName>
</protein>
<dbReference type="Proteomes" id="UP001396334">
    <property type="component" value="Unassembled WGS sequence"/>
</dbReference>
<sequence>MLEESFVYMMVVGFLVSINSLESRNPYSLSYGRSSLVFKSLRDNAFEHLFIQFENLEAITRLNASIADFDVNALVRAIARLRNTRWAAMFQWILHEANKLADAMAKLDTSHDLSLFVIPPAPCYHFWFLIVLT</sequence>
<comment type="caution">
    <text evidence="1">The sequence shown here is derived from an EMBL/GenBank/DDBJ whole genome shotgun (WGS) entry which is preliminary data.</text>
</comment>
<reference evidence="1 2" key="1">
    <citation type="journal article" date="2024" name="G3 (Bethesda)">
        <title>Genome assembly of Hibiscus sabdariffa L. provides insights into metabolisms of medicinal natural products.</title>
        <authorList>
            <person name="Kim T."/>
        </authorList>
    </citation>
    <scope>NUCLEOTIDE SEQUENCE [LARGE SCALE GENOMIC DNA]</scope>
    <source>
        <strain evidence="1">TK-2024</strain>
        <tissue evidence="1">Old leaves</tissue>
    </source>
</reference>
<name>A0ABR2TXW0_9ROSI</name>
<proteinExistence type="predicted"/>
<evidence type="ECO:0000313" key="1">
    <source>
        <dbReference type="EMBL" id="KAK9042318.1"/>
    </source>
</evidence>
<dbReference type="EMBL" id="JBBPBN010000004">
    <property type="protein sequence ID" value="KAK9042318.1"/>
    <property type="molecule type" value="Genomic_DNA"/>
</dbReference>
<keyword evidence="2" id="KW-1185">Reference proteome</keyword>